<accession>A0ABV8JXC2</accession>
<comment type="caution">
    <text evidence="1">The sequence shown here is derived from an EMBL/GenBank/DDBJ whole genome shotgun (WGS) entry which is preliminary data.</text>
</comment>
<name>A0ABV8JXC2_9BACL</name>
<sequence length="287" mass="31499">MTYTLTHARTFLLTHARLLERRLFEVRFEGGQPASVGHVVRAYQNADGGLGHALEPDIRCSESQPLFTSFGLGAMEEAGCRDAALALSVCDYLQSIADESGLVPLFFASALQAPTAANHWQHVTPIPGLNPTADLCGLLHNQGIEHEWLTRATETCFRMIMEEPPQEAHALLCAAKLAAYIPDQERAANLMDAISLALPRARFFKADALSDSYGLTPLHFARQPDSLCRRLFAQSQIDQHLEVLANQQLPDGGWPIDWEAPGPASELEWRGVTTLEAISRLSAYGVI</sequence>
<dbReference type="EMBL" id="JBHSAM010000014">
    <property type="protein sequence ID" value="MFC4099044.1"/>
    <property type="molecule type" value="Genomic_DNA"/>
</dbReference>
<keyword evidence="2" id="KW-1185">Reference proteome</keyword>
<dbReference type="Proteomes" id="UP001595715">
    <property type="component" value="Unassembled WGS sequence"/>
</dbReference>
<evidence type="ECO:0008006" key="3">
    <source>
        <dbReference type="Google" id="ProtNLM"/>
    </source>
</evidence>
<reference evidence="2" key="1">
    <citation type="journal article" date="2019" name="Int. J. Syst. Evol. Microbiol.">
        <title>The Global Catalogue of Microorganisms (GCM) 10K type strain sequencing project: providing services to taxonomists for standard genome sequencing and annotation.</title>
        <authorList>
            <consortium name="The Broad Institute Genomics Platform"/>
            <consortium name="The Broad Institute Genome Sequencing Center for Infectious Disease"/>
            <person name="Wu L."/>
            <person name="Ma J."/>
        </authorList>
    </citation>
    <scope>NUCLEOTIDE SEQUENCE [LARGE SCALE GENOMIC DNA]</scope>
    <source>
        <strain evidence="2">IBRC-M 10987</strain>
    </source>
</reference>
<dbReference type="SUPFAM" id="SSF48239">
    <property type="entry name" value="Terpenoid cyclases/Protein prenyltransferases"/>
    <property type="match status" value="1"/>
</dbReference>
<organism evidence="1 2">
    <name type="scientific">Paenibacillus xanthanilyticus</name>
    <dbReference type="NCBI Taxonomy" id="1783531"/>
    <lineage>
        <taxon>Bacteria</taxon>
        <taxon>Bacillati</taxon>
        <taxon>Bacillota</taxon>
        <taxon>Bacilli</taxon>
        <taxon>Bacillales</taxon>
        <taxon>Paenibacillaceae</taxon>
        <taxon>Paenibacillus</taxon>
    </lineage>
</organism>
<evidence type="ECO:0000313" key="1">
    <source>
        <dbReference type="EMBL" id="MFC4099044.1"/>
    </source>
</evidence>
<proteinExistence type="predicted"/>
<evidence type="ECO:0000313" key="2">
    <source>
        <dbReference type="Proteomes" id="UP001595715"/>
    </source>
</evidence>
<gene>
    <name evidence="1" type="ORF">ACFOZ8_05165</name>
</gene>
<dbReference type="InterPro" id="IPR008930">
    <property type="entry name" value="Terpenoid_cyclase/PrenylTrfase"/>
</dbReference>
<protein>
    <recommendedName>
        <fullName evidence="3">Ankyrin repeat domain-containing protein</fullName>
    </recommendedName>
</protein>
<dbReference type="RefSeq" id="WP_377717735.1">
    <property type="nucleotide sequence ID" value="NZ_JBHSAM010000014.1"/>
</dbReference>